<evidence type="ECO:0000259" key="5">
    <source>
        <dbReference type="Pfam" id="PF00296"/>
    </source>
</evidence>
<keyword evidence="2" id="KW-0288">FMN</keyword>
<evidence type="ECO:0000313" key="6">
    <source>
        <dbReference type="EMBL" id="PCE42706.1"/>
    </source>
</evidence>
<keyword evidence="7" id="KW-1185">Reference proteome</keyword>
<comment type="caution">
    <text evidence="6">The sequence shown here is derived from an EMBL/GenBank/DDBJ whole genome shotgun (WGS) entry which is preliminary data.</text>
</comment>
<dbReference type="Pfam" id="PF00296">
    <property type="entry name" value="Bac_luciferase"/>
    <property type="match status" value="1"/>
</dbReference>
<dbReference type="NCBIfam" id="TIGR03619">
    <property type="entry name" value="F420_Rv2161c"/>
    <property type="match status" value="1"/>
</dbReference>
<evidence type="ECO:0000256" key="1">
    <source>
        <dbReference type="ARBA" id="ARBA00022630"/>
    </source>
</evidence>
<reference evidence="6 7" key="1">
    <citation type="submission" date="2017-09" db="EMBL/GenBank/DDBJ databases">
        <title>The Catabolism of 3,6-Dichlorosalicylic acid is Initiated by the Cytochrome P450 Monooxygenase DsmABC in Rhizorhabdus dicambivorans Ndbn-20.</title>
        <authorList>
            <person name="Na L."/>
        </authorList>
    </citation>
    <scope>NUCLEOTIDE SEQUENCE [LARGE SCALE GENOMIC DNA]</scope>
    <source>
        <strain evidence="6 7">Ndbn-20m</strain>
    </source>
</reference>
<proteinExistence type="predicted"/>
<sequence>MACLLIEQPCRARRGRMSSPRYTIHIYNYHPDDILHLAVHADRLGFEALWAGEHYILPQSYSGEHPSEAADGAAHKALTANVLGPHVRIYDPWFLLGMVAGATKWLKIGTAIVIVPLNNPLLLARHTVTAHDLSGGRFMLGTGAGWLREEFDAVGIPFEQRGSRLDETIEILRKAWAGGYFGHEGRHFRFDPVQISSHPVDVPIICGGNSGPALRRVARVADAWINSANITLDQARRLRETIVAEREAQGSAGRPFRYYVKPFHNADVPGFIDAGFEDIVLWGPNVWSDDPAVPLDQKIRQLESVAAELGIRAPADRQGDSQ</sequence>
<dbReference type="GO" id="GO:0008726">
    <property type="term" value="F:alkanesulfonate monooxygenase activity"/>
    <property type="evidence" value="ECO:0007669"/>
    <property type="project" value="TreeGrafter"/>
</dbReference>
<evidence type="ECO:0000256" key="2">
    <source>
        <dbReference type="ARBA" id="ARBA00022643"/>
    </source>
</evidence>
<accession>A0A2A4FVA5</accession>
<dbReference type="PANTHER" id="PTHR42847:SF4">
    <property type="entry name" value="ALKANESULFONATE MONOOXYGENASE-RELATED"/>
    <property type="match status" value="1"/>
</dbReference>
<dbReference type="InterPro" id="IPR036661">
    <property type="entry name" value="Luciferase-like_sf"/>
</dbReference>
<dbReference type="AlphaFoldDB" id="A0A2A4FVA5"/>
<organism evidence="6 7">
    <name type="scientific">Rhizorhabdus dicambivorans</name>
    <dbReference type="NCBI Taxonomy" id="1850238"/>
    <lineage>
        <taxon>Bacteria</taxon>
        <taxon>Pseudomonadati</taxon>
        <taxon>Pseudomonadota</taxon>
        <taxon>Alphaproteobacteria</taxon>
        <taxon>Sphingomonadales</taxon>
        <taxon>Sphingomonadaceae</taxon>
        <taxon>Rhizorhabdus</taxon>
    </lineage>
</organism>
<dbReference type="GO" id="GO:0046306">
    <property type="term" value="P:alkanesulfonate catabolic process"/>
    <property type="evidence" value="ECO:0007669"/>
    <property type="project" value="TreeGrafter"/>
</dbReference>
<evidence type="ECO:0000256" key="4">
    <source>
        <dbReference type="ARBA" id="ARBA00023033"/>
    </source>
</evidence>
<keyword evidence="1" id="KW-0285">Flavoprotein</keyword>
<dbReference type="PANTHER" id="PTHR42847">
    <property type="entry name" value="ALKANESULFONATE MONOOXYGENASE"/>
    <property type="match status" value="1"/>
</dbReference>
<dbReference type="SUPFAM" id="SSF51679">
    <property type="entry name" value="Bacterial luciferase-like"/>
    <property type="match status" value="1"/>
</dbReference>
<keyword evidence="3" id="KW-0560">Oxidoreductase</keyword>
<feature type="domain" description="Luciferase-like" evidence="5">
    <location>
        <begin position="30"/>
        <end position="260"/>
    </location>
</feature>
<name>A0A2A4FVA5_9SPHN</name>
<keyword evidence="4" id="KW-0503">Monooxygenase</keyword>
<dbReference type="InterPro" id="IPR050172">
    <property type="entry name" value="SsuD_RutA_monooxygenase"/>
</dbReference>
<dbReference type="InterPro" id="IPR011251">
    <property type="entry name" value="Luciferase-like_dom"/>
</dbReference>
<dbReference type="KEGG" id="rdi:CMV14_03505"/>
<evidence type="ECO:0000313" key="7">
    <source>
        <dbReference type="Proteomes" id="UP000218934"/>
    </source>
</evidence>
<evidence type="ECO:0000256" key="3">
    <source>
        <dbReference type="ARBA" id="ARBA00023002"/>
    </source>
</evidence>
<gene>
    <name evidence="6" type="ORF">COO09_07640</name>
</gene>
<dbReference type="Proteomes" id="UP000218934">
    <property type="component" value="Unassembled WGS sequence"/>
</dbReference>
<dbReference type="EMBL" id="NWUF01000006">
    <property type="protein sequence ID" value="PCE42706.1"/>
    <property type="molecule type" value="Genomic_DNA"/>
</dbReference>
<protein>
    <submittedName>
        <fullName evidence="6">LLM class F420-dependent oxidoreductase</fullName>
    </submittedName>
</protein>
<dbReference type="InterPro" id="IPR019921">
    <property type="entry name" value="Lucif-like_OxRdtase_Rv2161c"/>
</dbReference>
<dbReference type="Gene3D" id="3.20.20.30">
    <property type="entry name" value="Luciferase-like domain"/>
    <property type="match status" value="1"/>
</dbReference>
<dbReference type="OrthoDB" id="5728724at2"/>